<evidence type="ECO:0000256" key="3">
    <source>
        <dbReference type="ARBA" id="ARBA00022692"/>
    </source>
</evidence>
<evidence type="ECO:0000256" key="6">
    <source>
        <dbReference type="SAM" id="Phobius"/>
    </source>
</evidence>
<feature type="transmembrane region" description="Helical" evidence="6">
    <location>
        <begin position="228"/>
        <end position="246"/>
    </location>
</feature>
<proteinExistence type="predicted"/>
<name>A0A415E5S5_9FIRM</name>
<dbReference type="Proteomes" id="UP000284841">
    <property type="component" value="Unassembled WGS sequence"/>
</dbReference>
<dbReference type="STRING" id="1776384.GCA_900086585_02408"/>
<feature type="transmembrane region" description="Helical" evidence="6">
    <location>
        <begin position="12"/>
        <end position="36"/>
    </location>
</feature>
<evidence type="ECO:0000313" key="8">
    <source>
        <dbReference type="EMBL" id="RHJ89121.1"/>
    </source>
</evidence>
<evidence type="ECO:0000256" key="5">
    <source>
        <dbReference type="ARBA" id="ARBA00023136"/>
    </source>
</evidence>
<feature type="transmembrane region" description="Helical" evidence="6">
    <location>
        <begin position="299"/>
        <end position="317"/>
    </location>
</feature>
<dbReference type="PROSITE" id="PS50850">
    <property type="entry name" value="MFS"/>
    <property type="match status" value="1"/>
</dbReference>
<dbReference type="GeneID" id="83004749"/>
<dbReference type="SUPFAM" id="SSF103473">
    <property type="entry name" value="MFS general substrate transporter"/>
    <property type="match status" value="1"/>
</dbReference>
<comment type="caution">
    <text evidence="8">The sequence shown here is derived from an EMBL/GenBank/DDBJ whole genome shotgun (WGS) entry which is preliminary data.</text>
</comment>
<accession>A0A415E5S5</accession>
<dbReference type="PANTHER" id="PTHR10924">
    <property type="entry name" value="MAJOR FACILITATOR SUPERFAMILY PROTEIN-RELATED"/>
    <property type="match status" value="1"/>
</dbReference>
<protein>
    <submittedName>
        <fullName evidence="8">MFS transporter</fullName>
    </submittedName>
</protein>
<keyword evidence="2" id="KW-0813">Transport</keyword>
<feature type="transmembrane region" description="Helical" evidence="6">
    <location>
        <begin position="359"/>
        <end position="379"/>
    </location>
</feature>
<dbReference type="EMBL" id="QRMS01000001">
    <property type="protein sequence ID" value="RHJ89121.1"/>
    <property type="molecule type" value="Genomic_DNA"/>
</dbReference>
<gene>
    <name evidence="8" type="ORF">DW099_00660</name>
</gene>
<keyword evidence="3 6" id="KW-0812">Transmembrane</keyword>
<feature type="transmembrane region" description="Helical" evidence="6">
    <location>
        <begin position="174"/>
        <end position="196"/>
    </location>
</feature>
<feature type="transmembrane region" description="Helical" evidence="6">
    <location>
        <begin position="148"/>
        <end position="168"/>
    </location>
</feature>
<dbReference type="GO" id="GO:0005886">
    <property type="term" value="C:plasma membrane"/>
    <property type="evidence" value="ECO:0007669"/>
    <property type="project" value="UniProtKB-SubCell"/>
</dbReference>
<evidence type="ECO:0000256" key="2">
    <source>
        <dbReference type="ARBA" id="ARBA00022448"/>
    </source>
</evidence>
<feature type="transmembrane region" description="Helical" evidence="6">
    <location>
        <begin position="110"/>
        <end position="127"/>
    </location>
</feature>
<keyword evidence="9" id="KW-1185">Reference proteome</keyword>
<evidence type="ECO:0000256" key="4">
    <source>
        <dbReference type="ARBA" id="ARBA00022989"/>
    </source>
</evidence>
<comment type="subcellular location">
    <subcellularLocation>
        <location evidence="1">Cell membrane</location>
        <topology evidence="1">Multi-pass membrane protein</topology>
    </subcellularLocation>
</comment>
<dbReference type="Gene3D" id="1.20.1250.20">
    <property type="entry name" value="MFS general substrate transporter like domains"/>
    <property type="match status" value="2"/>
</dbReference>
<dbReference type="InterPro" id="IPR020846">
    <property type="entry name" value="MFS_dom"/>
</dbReference>
<dbReference type="OrthoDB" id="1673995at2"/>
<dbReference type="RefSeq" id="WP_067538630.1">
    <property type="nucleotide sequence ID" value="NZ_AP025567.1"/>
</dbReference>
<dbReference type="AlphaFoldDB" id="A0A415E5S5"/>
<evidence type="ECO:0000259" key="7">
    <source>
        <dbReference type="PROSITE" id="PS50850"/>
    </source>
</evidence>
<organism evidence="8 9">
    <name type="scientific">Emergencia timonensis</name>
    <dbReference type="NCBI Taxonomy" id="1776384"/>
    <lineage>
        <taxon>Bacteria</taxon>
        <taxon>Bacillati</taxon>
        <taxon>Bacillota</taxon>
        <taxon>Clostridia</taxon>
        <taxon>Peptostreptococcales</taxon>
        <taxon>Anaerovoracaceae</taxon>
        <taxon>Emergencia</taxon>
    </lineage>
</organism>
<dbReference type="Pfam" id="PF07690">
    <property type="entry name" value="MFS_1"/>
    <property type="match status" value="1"/>
</dbReference>
<dbReference type="GO" id="GO:0022857">
    <property type="term" value="F:transmembrane transporter activity"/>
    <property type="evidence" value="ECO:0007669"/>
    <property type="project" value="InterPro"/>
</dbReference>
<feature type="transmembrane region" description="Helical" evidence="6">
    <location>
        <begin position="85"/>
        <end position="104"/>
    </location>
</feature>
<feature type="transmembrane region" description="Helical" evidence="6">
    <location>
        <begin position="385"/>
        <end position="404"/>
    </location>
</feature>
<reference evidence="8 9" key="1">
    <citation type="submission" date="2018-08" db="EMBL/GenBank/DDBJ databases">
        <title>A genome reference for cultivated species of the human gut microbiota.</title>
        <authorList>
            <person name="Zou Y."/>
            <person name="Xue W."/>
            <person name="Luo G."/>
        </authorList>
    </citation>
    <scope>NUCLEOTIDE SEQUENCE [LARGE SCALE GENOMIC DNA]</scope>
    <source>
        <strain evidence="8 9">AM07-24</strain>
    </source>
</reference>
<feature type="domain" description="Major facilitator superfamily (MFS) profile" evidence="7">
    <location>
        <begin position="8"/>
        <end position="408"/>
    </location>
</feature>
<keyword evidence="5 6" id="KW-0472">Membrane</keyword>
<evidence type="ECO:0000313" key="9">
    <source>
        <dbReference type="Proteomes" id="UP000284841"/>
    </source>
</evidence>
<feature type="transmembrane region" description="Helical" evidence="6">
    <location>
        <begin position="323"/>
        <end position="347"/>
    </location>
</feature>
<dbReference type="InterPro" id="IPR049680">
    <property type="entry name" value="FLVCR1-2_SLC49-like"/>
</dbReference>
<dbReference type="InterPro" id="IPR011701">
    <property type="entry name" value="MFS"/>
</dbReference>
<evidence type="ECO:0000256" key="1">
    <source>
        <dbReference type="ARBA" id="ARBA00004651"/>
    </source>
</evidence>
<dbReference type="PANTHER" id="PTHR10924:SF6">
    <property type="entry name" value="SOLUTE CARRIER FAMILY 49 MEMBER A3"/>
    <property type="match status" value="1"/>
</dbReference>
<feature type="transmembrane region" description="Helical" evidence="6">
    <location>
        <begin position="56"/>
        <end position="78"/>
    </location>
</feature>
<feature type="transmembrane region" description="Helical" evidence="6">
    <location>
        <begin position="266"/>
        <end position="287"/>
    </location>
</feature>
<dbReference type="InterPro" id="IPR036259">
    <property type="entry name" value="MFS_trans_sf"/>
</dbReference>
<sequence length="420" mass="45593">MKEQNYQVYGYRWVVLGIYGLCTGVIQLMWTTFFSITTDAWKYYGFTDATKGESAISLLSIIFMAGMIIVSIPSLAAFERFGFKKAVGFGVVLTGICALLRGLFGDSYTLVLVMTVGFAIAQPFLLNSPGLVAGKWFPERERATANSVGLLCSYFGMCVGLLLTPVLLESGMTIKSMLLTYGAVGVVSAILFLIFVKEKPPTPPCPEELAGRSDFKEGIKFALKKKNFILALLMFFCVFGVFNTFFTMIEPILRNLTNEGVDATQVGIIGVIILGIGIIGSLIISLISDKDKQHKRLPYMIVVNIIGCVGFALFLAMKGFGGLAIAAAIYGFFIVGGAPLTLTFAAESCYPTSEGTSEGLLMFMGNVAGVIFLGAASLFGTNHRMLMVAMIAVTVFYIVLMFFAKEIKLEKAKQEEKIAQ</sequence>
<keyword evidence="4 6" id="KW-1133">Transmembrane helix</keyword>